<comment type="caution">
    <text evidence="4">The sequence shown here is derived from an EMBL/GenBank/DDBJ whole genome shotgun (WGS) entry which is preliminary data.</text>
</comment>
<name>A0A1Z5HPN7_9FIRM</name>
<keyword evidence="2" id="KW-0812">Transmembrane</keyword>
<dbReference type="InterPro" id="IPR051311">
    <property type="entry name" value="DedA_domain"/>
</dbReference>
<feature type="transmembrane region" description="Helical" evidence="2">
    <location>
        <begin position="141"/>
        <end position="162"/>
    </location>
</feature>
<dbReference type="Proteomes" id="UP000197032">
    <property type="component" value="Unassembled WGS sequence"/>
</dbReference>
<feature type="transmembrane region" description="Helical" evidence="2">
    <location>
        <begin position="56"/>
        <end position="77"/>
    </location>
</feature>
<dbReference type="GO" id="GO:0005886">
    <property type="term" value="C:plasma membrane"/>
    <property type="evidence" value="ECO:0007669"/>
    <property type="project" value="TreeGrafter"/>
</dbReference>
<dbReference type="RefSeq" id="WP_192868045.1">
    <property type="nucleotide sequence ID" value="NZ_BDGJ01000018.1"/>
</dbReference>
<protein>
    <submittedName>
        <fullName evidence="4">Alkaline phosphatase</fullName>
    </submittedName>
</protein>
<reference evidence="5" key="1">
    <citation type="journal article" date="2017" name="Appl. Environ. Microbiol.">
        <title>Genomic analysis of Calderihabitans maritimus KKC1, a thermophilic hydrogenogenic carboxydotrophic bacterium isolated from marine sediment.</title>
        <authorList>
            <person name="Omae K."/>
            <person name="Yoneda Y."/>
            <person name="Fukuyama Y."/>
            <person name="Yoshida T."/>
            <person name="Sako Y."/>
        </authorList>
    </citation>
    <scope>NUCLEOTIDE SEQUENCE [LARGE SCALE GENOMIC DNA]</scope>
    <source>
        <strain evidence="5">KKC1</strain>
    </source>
</reference>
<sequence>MEFWGIDFSQLFVLATKLGYWGTAAALFIEGLTLPFPGGTFLLFYGFLASQGKISLLPTIISGSLGYTFACTVPYWIGRVGGRPILLSYGRYIGLSGKRFQQAEQWFAKYGMPLVAFGRLLFFRNYVSYLAGMAQMTPQSFYLYTWLGITPWVAYMVMMGYILGNNWKHPMVLVDRYSWPAAAAIILMILTVAVFYWSYKVRIADKG</sequence>
<organism evidence="4 5">
    <name type="scientific">Calderihabitans maritimus</name>
    <dbReference type="NCBI Taxonomy" id="1246530"/>
    <lineage>
        <taxon>Bacteria</taxon>
        <taxon>Bacillati</taxon>
        <taxon>Bacillota</taxon>
        <taxon>Clostridia</taxon>
        <taxon>Neomoorellales</taxon>
        <taxon>Calderihabitantaceae</taxon>
        <taxon>Calderihabitans</taxon>
    </lineage>
</organism>
<evidence type="ECO:0000256" key="2">
    <source>
        <dbReference type="SAM" id="Phobius"/>
    </source>
</evidence>
<dbReference type="PANTHER" id="PTHR42709">
    <property type="entry name" value="ALKALINE PHOSPHATASE LIKE PROTEIN"/>
    <property type="match status" value="1"/>
</dbReference>
<keyword evidence="2" id="KW-0472">Membrane</keyword>
<accession>A0A1Z5HPN7</accession>
<gene>
    <name evidence="4" type="ORF">KKC1_06360</name>
</gene>
<feature type="transmembrane region" description="Helical" evidence="2">
    <location>
        <begin position="110"/>
        <end position="129"/>
    </location>
</feature>
<dbReference type="Pfam" id="PF09335">
    <property type="entry name" value="VTT_dom"/>
    <property type="match status" value="1"/>
</dbReference>
<feature type="transmembrane region" description="Helical" evidence="2">
    <location>
        <begin position="20"/>
        <end position="44"/>
    </location>
</feature>
<dbReference type="InterPro" id="IPR032816">
    <property type="entry name" value="VTT_dom"/>
</dbReference>
<keyword evidence="5" id="KW-1185">Reference proteome</keyword>
<feature type="domain" description="VTT" evidence="3">
    <location>
        <begin position="36"/>
        <end position="161"/>
    </location>
</feature>
<evidence type="ECO:0000256" key="1">
    <source>
        <dbReference type="ARBA" id="ARBA00010792"/>
    </source>
</evidence>
<keyword evidence="2" id="KW-1133">Transmembrane helix</keyword>
<proteinExistence type="inferred from homology"/>
<dbReference type="AlphaFoldDB" id="A0A1Z5HPN7"/>
<evidence type="ECO:0000313" key="4">
    <source>
        <dbReference type="EMBL" id="GAW91474.1"/>
    </source>
</evidence>
<dbReference type="EMBL" id="BDGJ01000018">
    <property type="protein sequence ID" value="GAW91474.1"/>
    <property type="molecule type" value="Genomic_DNA"/>
</dbReference>
<feature type="transmembrane region" description="Helical" evidence="2">
    <location>
        <begin position="177"/>
        <end position="199"/>
    </location>
</feature>
<evidence type="ECO:0000259" key="3">
    <source>
        <dbReference type="Pfam" id="PF09335"/>
    </source>
</evidence>
<evidence type="ECO:0000313" key="5">
    <source>
        <dbReference type="Proteomes" id="UP000197032"/>
    </source>
</evidence>
<comment type="similarity">
    <text evidence="1">Belongs to the DedA family.</text>
</comment>
<dbReference type="PANTHER" id="PTHR42709:SF9">
    <property type="entry name" value="ALKALINE PHOSPHATASE LIKE PROTEIN"/>
    <property type="match status" value="1"/>
</dbReference>